<evidence type="ECO:0000313" key="1">
    <source>
        <dbReference type="EMBL" id="KAG8234906.1"/>
    </source>
</evidence>
<dbReference type="GO" id="GO:0016324">
    <property type="term" value="C:apical plasma membrane"/>
    <property type="evidence" value="ECO:0007669"/>
    <property type="project" value="TreeGrafter"/>
</dbReference>
<organism evidence="1 2">
    <name type="scientific">Ladona fulva</name>
    <name type="common">Scarce chaser dragonfly</name>
    <name type="synonym">Libellula fulva</name>
    <dbReference type="NCBI Taxonomy" id="123851"/>
    <lineage>
        <taxon>Eukaryota</taxon>
        <taxon>Metazoa</taxon>
        <taxon>Ecdysozoa</taxon>
        <taxon>Arthropoda</taxon>
        <taxon>Hexapoda</taxon>
        <taxon>Insecta</taxon>
        <taxon>Pterygota</taxon>
        <taxon>Palaeoptera</taxon>
        <taxon>Odonata</taxon>
        <taxon>Epiprocta</taxon>
        <taxon>Anisoptera</taxon>
        <taxon>Libelluloidea</taxon>
        <taxon>Libellulidae</taxon>
        <taxon>Ladona</taxon>
    </lineage>
</organism>
<dbReference type="OrthoDB" id="1935530at2759"/>
<dbReference type="Gene3D" id="1.20.1050.10">
    <property type="match status" value="1"/>
</dbReference>
<proteinExistence type="predicted"/>
<sequence>SGKYFADFEIPADMVHLWQYMYHMYQLDAFTQSCPADQDIINHYKLQQVGGMKMKKHEELETPTFTTSIPIEVSMD</sequence>
<name>A0A8K0P5U1_LADFU</name>
<dbReference type="GO" id="GO:0005254">
    <property type="term" value="F:chloride channel activity"/>
    <property type="evidence" value="ECO:0007669"/>
    <property type="project" value="TreeGrafter"/>
</dbReference>
<reference evidence="1" key="1">
    <citation type="submission" date="2013-04" db="EMBL/GenBank/DDBJ databases">
        <authorList>
            <person name="Qu J."/>
            <person name="Murali S.C."/>
            <person name="Bandaranaike D."/>
            <person name="Bellair M."/>
            <person name="Blankenburg K."/>
            <person name="Chao H."/>
            <person name="Dinh H."/>
            <person name="Doddapaneni H."/>
            <person name="Downs B."/>
            <person name="Dugan-Rocha S."/>
            <person name="Elkadiri S."/>
            <person name="Gnanaolivu R.D."/>
            <person name="Hernandez B."/>
            <person name="Javaid M."/>
            <person name="Jayaseelan J.C."/>
            <person name="Lee S."/>
            <person name="Li M."/>
            <person name="Ming W."/>
            <person name="Munidasa M."/>
            <person name="Muniz J."/>
            <person name="Nguyen L."/>
            <person name="Ongeri F."/>
            <person name="Osuji N."/>
            <person name="Pu L.-L."/>
            <person name="Puazo M."/>
            <person name="Qu C."/>
            <person name="Quiroz J."/>
            <person name="Raj R."/>
            <person name="Weissenberger G."/>
            <person name="Xin Y."/>
            <person name="Zou X."/>
            <person name="Han Y."/>
            <person name="Richards S."/>
            <person name="Worley K."/>
            <person name="Muzny D."/>
            <person name="Gibbs R."/>
        </authorList>
    </citation>
    <scope>NUCLEOTIDE SEQUENCE</scope>
    <source>
        <strain evidence="1">Sampled in the wild</strain>
    </source>
</reference>
<dbReference type="InterPro" id="IPR036282">
    <property type="entry name" value="Glutathione-S-Trfase_C_sf"/>
</dbReference>
<dbReference type="AlphaFoldDB" id="A0A8K0P5U1"/>
<gene>
    <name evidence="1" type="ORF">J437_LFUL013383</name>
</gene>
<feature type="non-terminal residue" evidence="1">
    <location>
        <position position="1"/>
    </location>
</feature>
<accession>A0A8K0P5U1</accession>
<dbReference type="PANTHER" id="PTHR43920:SF5">
    <property type="entry name" value="CHLORIDE INTRACELLULAR CHANNEL CLIC"/>
    <property type="match status" value="1"/>
</dbReference>
<protein>
    <submittedName>
        <fullName evidence="1">Uncharacterized protein</fullName>
    </submittedName>
</protein>
<dbReference type="PANTHER" id="PTHR43920">
    <property type="entry name" value="CHLORIDE INTRACELLULAR CHANNEL, ISOFORM A"/>
    <property type="match status" value="1"/>
</dbReference>
<reference evidence="1" key="2">
    <citation type="submission" date="2017-10" db="EMBL/GenBank/DDBJ databases">
        <title>Ladona fulva Genome sequencing and assembly.</title>
        <authorList>
            <person name="Murali S."/>
            <person name="Richards S."/>
            <person name="Bandaranaike D."/>
            <person name="Bellair M."/>
            <person name="Blankenburg K."/>
            <person name="Chao H."/>
            <person name="Dinh H."/>
            <person name="Doddapaneni H."/>
            <person name="Dugan-Rocha S."/>
            <person name="Elkadiri S."/>
            <person name="Gnanaolivu R."/>
            <person name="Hernandez B."/>
            <person name="Skinner E."/>
            <person name="Javaid M."/>
            <person name="Lee S."/>
            <person name="Li M."/>
            <person name="Ming W."/>
            <person name="Munidasa M."/>
            <person name="Muniz J."/>
            <person name="Nguyen L."/>
            <person name="Hughes D."/>
            <person name="Osuji N."/>
            <person name="Pu L.-L."/>
            <person name="Puazo M."/>
            <person name="Qu C."/>
            <person name="Quiroz J."/>
            <person name="Raj R."/>
            <person name="Weissenberger G."/>
            <person name="Xin Y."/>
            <person name="Zou X."/>
            <person name="Han Y."/>
            <person name="Worley K."/>
            <person name="Muzny D."/>
            <person name="Gibbs R."/>
        </authorList>
    </citation>
    <scope>NUCLEOTIDE SEQUENCE</scope>
    <source>
        <strain evidence="1">Sampled in the wild</strain>
    </source>
</reference>
<comment type="caution">
    <text evidence="1">The sequence shown here is derived from an EMBL/GenBank/DDBJ whole genome shotgun (WGS) entry which is preliminary data.</text>
</comment>
<dbReference type="EMBL" id="KZ308857">
    <property type="protein sequence ID" value="KAG8234906.1"/>
    <property type="molecule type" value="Genomic_DNA"/>
</dbReference>
<dbReference type="Proteomes" id="UP000792457">
    <property type="component" value="Unassembled WGS sequence"/>
</dbReference>
<dbReference type="GO" id="GO:0005737">
    <property type="term" value="C:cytoplasm"/>
    <property type="evidence" value="ECO:0007669"/>
    <property type="project" value="TreeGrafter"/>
</dbReference>
<dbReference type="SUPFAM" id="SSF47616">
    <property type="entry name" value="GST C-terminal domain-like"/>
    <property type="match status" value="1"/>
</dbReference>
<keyword evidence="2" id="KW-1185">Reference proteome</keyword>
<evidence type="ECO:0000313" key="2">
    <source>
        <dbReference type="Proteomes" id="UP000792457"/>
    </source>
</evidence>